<protein>
    <submittedName>
        <fullName evidence="4">Alpha/beta hydrolase</fullName>
    </submittedName>
</protein>
<feature type="region of interest" description="Disordered" evidence="1">
    <location>
        <begin position="84"/>
        <end position="103"/>
    </location>
</feature>
<sequence>MRSTARLPCILLLLAAACTAAPVFAAEGFRNAFVASDDGARIHYLEGGTPARRPAVVFIPGWTWTADVWIDQMRQLDGRAVFAMDPRSQGDSSKTHERNSPEGRAADIEALLRRIDRGPVVLVGWSQGVQDIAAYVARYGTARIAGLVWVDSALSAGPKSIAQDPAGTARLLERIAILAEYPREYIGGMHDASRMQAVDGAERSRYIALSRKTPADLGLAMLVTDLLTVDRTPVLAKIDRPLLVLASAASPELDAQRAIAARVPGARIVVVENAGHALFLDQPAVFSSELAKFLSDLDAR</sequence>
<proteinExistence type="predicted"/>
<organism evidence="4 5">
    <name type="scientific">Tahibacter harae</name>
    <dbReference type="NCBI Taxonomy" id="2963937"/>
    <lineage>
        <taxon>Bacteria</taxon>
        <taxon>Pseudomonadati</taxon>
        <taxon>Pseudomonadota</taxon>
        <taxon>Gammaproteobacteria</taxon>
        <taxon>Lysobacterales</taxon>
        <taxon>Rhodanobacteraceae</taxon>
        <taxon>Tahibacter</taxon>
    </lineage>
</organism>
<keyword evidence="4" id="KW-0378">Hydrolase</keyword>
<dbReference type="SUPFAM" id="SSF53474">
    <property type="entry name" value="alpha/beta-Hydrolases"/>
    <property type="match status" value="1"/>
</dbReference>
<dbReference type="InterPro" id="IPR029058">
    <property type="entry name" value="AB_hydrolase_fold"/>
</dbReference>
<feature type="signal peptide" evidence="2">
    <location>
        <begin position="1"/>
        <end position="25"/>
    </location>
</feature>
<feature type="compositionally biased region" description="Basic and acidic residues" evidence="1">
    <location>
        <begin position="93"/>
        <end position="103"/>
    </location>
</feature>
<gene>
    <name evidence="4" type="ORF">NM961_06255</name>
</gene>
<dbReference type="PANTHER" id="PTHR43194:SF2">
    <property type="entry name" value="PEROXISOMAL MEMBRANE PROTEIN LPX1"/>
    <property type="match status" value="1"/>
</dbReference>
<dbReference type="Gene3D" id="3.40.50.1820">
    <property type="entry name" value="alpha/beta hydrolase"/>
    <property type="match status" value="1"/>
</dbReference>
<evidence type="ECO:0000256" key="2">
    <source>
        <dbReference type="SAM" id="SignalP"/>
    </source>
</evidence>
<evidence type="ECO:0000256" key="1">
    <source>
        <dbReference type="SAM" id="MobiDB-lite"/>
    </source>
</evidence>
<dbReference type="InterPro" id="IPR050228">
    <property type="entry name" value="Carboxylesterase_BioH"/>
</dbReference>
<dbReference type="PANTHER" id="PTHR43194">
    <property type="entry name" value="HYDROLASE ALPHA/BETA FOLD FAMILY"/>
    <property type="match status" value="1"/>
</dbReference>
<keyword evidence="5" id="KW-1185">Reference proteome</keyword>
<evidence type="ECO:0000313" key="4">
    <source>
        <dbReference type="EMBL" id="MCQ4164310.1"/>
    </source>
</evidence>
<name>A0ABT1QPT8_9GAMM</name>
<dbReference type="GO" id="GO:0016787">
    <property type="term" value="F:hydrolase activity"/>
    <property type="evidence" value="ECO:0007669"/>
    <property type="project" value="UniProtKB-KW"/>
</dbReference>
<comment type="caution">
    <text evidence="4">The sequence shown here is derived from an EMBL/GenBank/DDBJ whole genome shotgun (WGS) entry which is preliminary data.</text>
</comment>
<evidence type="ECO:0000259" key="3">
    <source>
        <dbReference type="Pfam" id="PF12697"/>
    </source>
</evidence>
<dbReference type="InterPro" id="IPR000073">
    <property type="entry name" value="AB_hydrolase_1"/>
</dbReference>
<reference evidence="4" key="1">
    <citation type="submission" date="2022-07" db="EMBL/GenBank/DDBJ databases">
        <title>Tahibacter sp., a new gammaproteobacterium isolated from the silt sample collected at pig farm.</title>
        <authorList>
            <person name="Chen H."/>
        </authorList>
    </citation>
    <scope>NUCLEOTIDE SEQUENCE</scope>
    <source>
        <strain evidence="4">P2K</strain>
    </source>
</reference>
<feature type="chain" id="PRO_5046277607" evidence="2">
    <location>
        <begin position="26"/>
        <end position="300"/>
    </location>
</feature>
<dbReference type="RefSeq" id="WP_255913054.1">
    <property type="nucleotide sequence ID" value="NZ_JANFQO010000004.1"/>
</dbReference>
<dbReference type="Proteomes" id="UP001165498">
    <property type="component" value="Unassembled WGS sequence"/>
</dbReference>
<accession>A0ABT1QPT8</accession>
<dbReference type="PROSITE" id="PS51257">
    <property type="entry name" value="PROKAR_LIPOPROTEIN"/>
    <property type="match status" value="1"/>
</dbReference>
<evidence type="ECO:0000313" key="5">
    <source>
        <dbReference type="Proteomes" id="UP001165498"/>
    </source>
</evidence>
<feature type="domain" description="AB hydrolase-1" evidence="3">
    <location>
        <begin position="56"/>
        <end position="286"/>
    </location>
</feature>
<dbReference type="EMBL" id="JANFQO010000004">
    <property type="protein sequence ID" value="MCQ4164310.1"/>
    <property type="molecule type" value="Genomic_DNA"/>
</dbReference>
<dbReference type="Pfam" id="PF12697">
    <property type="entry name" value="Abhydrolase_6"/>
    <property type="match status" value="1"/>
</dbReference>
<keyword evidence="2" id="KW-0732">Signal</keyword>